<dbReference type="EMBL" id="JAOPKA010000008">
    <property type="protein sequence ID" value="MCU4742406.1"/>
    <property type="molecule type" value="Genomic_DNA"/>
</dbReference>
<dbReference type="Gene3D" id="2.60.120.260">
    <property type="entry name" value="Galactose-binding domain-like"/>
    <property type="match status" value="1"/>
</dbReference>
<reference evidence="1" key="1">
    <citation type="submission" date="2022-09" db="EMBL/GenBank/DDBJ databases">
        <title>Enrichment on poylsaccharides allowed isolation of novel metabolic and taxonomic groups of Haloarchaea.</title>
        <authorList>
            <person name="Sorokin D.Y."/>
            <person name="Elcheninov A.G."/>
            <person name="Khizhniak T.V."/>
            <person name="Kolganova T.V."/>
            <person name="Kublanov I.V."/>
        </authorList>
    </citation>
    <scope>NUCLEOTIDE SEQUENCE</scope>
    <source>
        <strain evidence="1">AArc-xg1-1</strain>
    </source>
</reference>
<evidence type="ECO:0000313" key="1">
    <source>
        <dbReference type="EMBL" id="MCU4742406.1"/>
    </source>
</evidence>
<dbReference type="PANTHER" id="PTHR36848:SF2">
    <property type="entry name" value="SECRETED PROTEIN"/>
    <property type="match status" value="1"/>
</dbReference>
<dbReference type="SUPFAM" id="SSF51445">
    <property type="entry name" value="(Trans)glycosidases"/>
    <property type="match status" value="1"/>
</dbReference>
<accession>A0AAP2YZH4</accession>
<dbReference type="RefSeq" id="WP_338004229.1">
    <property type="nucleotide sequence ID" value="NZ_JAOPKA010000008.1"/>
</dbReference>
<dbReference type="Pfam" id="PF17132">
    <property type="entry name" value="Glyco_hydro_106"/>
    <property type="match status" value="1"/>
</dbReference>
<keyword evidence="1" id="KW-0378">Hydrolase</keyword>
<dbReference type="GO" id="GO:0016787">
    <property type="term" value="F:hydrolase activity"/>
    <property type="evidence" value="ECO:0007669"/>
    <property type="project" value="UniProtKB-KW"/>
</dbReference>
<dbReference type="InterPro" id="IPR008979">
    <property type="entry name" value="Galactose-bd-like_sf"/>
</dbReference>
<gene>
    <name evidence="1" type="ORF">OB960_13470</name>
</gene>
<evidence type="ECO:0000313" key="2">
    <source>
        <dbReference type="Proteomes" id="UP001321018"/>
    </source>
</evidence>
<organism evidence="1 2">
    <name type="scientific">Natronoglomus mannanivorans</name>
    <dbReference type="NCBI Taxonomy" id="2979990"/>
    <lineage>
        <taxon>Archaea</taxon>
        <taxon>Methanobacteriati</taxon>
        <taxon>Methanobacteriota</taxon>
        <taxon>Stenosarchaea group</taxon>
        <taxon>Halobacteria</taxon>
        <taxon>Halobacteriales</taxon>
        <taxon>Natrialbaceae</taxon>
        <taxon>Natronoglomus</taxon>
    </lineage>
</organism>
<sequence>MATEHDREPSTLRAGFRSPPATEYGNVPFWWWDGDELSEDRITEQLETLKEKGVEAVCFEQKYPHGSPEGPQTPYFSEEWWEYMAHTVAECDRLGMALWIHDLTYHHSPPQWKRYWQNHVEDEIDDHPEFQGHVLDRVSADVEAGETAALEFPESFTPLSIAAYPVAADGTGADVGRDADQTADDDRLDLENAIDLEAESGYECGEEVAEGGFEWTAPSADASAKAETYHVAAIGYRPEGLCRTTRDVVDRILELHYGEYVERFGDDLGDPIVGTFQDELYILQGTIPCDERVVDRYRAEWGEDPESKLIALFEDCGPETRAVRTRYYDVVVTVLEENWFRPLHEWHERRGLRFAHDNWGRNDLTEHATEYGDYMRTMRWFQEPGYDDGGAFEGVGTRNFFDGKLASSIAACYDRDRVWGELLHTTGWGFPLDLHFAAIAENACYGLDHYNKHGLYYATLGGWYEHAPPDTHFRQPYWEQMDAFNDAVTRLMYLCSQGETVVDLAMVYPITSVQAHRLAGGDIEVDGPGGHHQPELEDEATEIDERTREIAEDLYTGVGDLLFVDRETLRDGHVANGQLAVAGRTTDVLVLGPVSTVRRDVLETAADLVDDGGTVLSIGRLPTATVEAGADDERLEALLERIFGDGLERWRGGSGSDEPIVSERGDGVAILADEVDGLASVLDRYVDRDVHAPDDVYHIHQRVDDQDIYLLLNTRDEARTLEIDLRAAGRPERWDVQSGTVEPIYAFDQHGEYTTLELEFAPHEFHVIGFDGGSAIGVSVTETTLEAIAGLETDDGIRVSGYAAESGTHEATVDVGSEVRAAESESVDVPDPVALEDGWTFELEPTLDNRWGDVRYPASEDSIGAEVKEFEHRSEHAGSGERTDGLEAGWHESAAGSESSDGWESTRVSYGPYFWSRTGEADPDTVATPPESVDGWEPYEFSTEIGKPGTHPDDHGFNGVLSDDFLVAGDEPTHFWTTVSGTGERVACHHGAGIDTLLVDGERVPLAADEPGTLEVDLPAESTPVQVQIVVEPETQTHVVFEPLPATARERDMSYVPRLRWFHEDGEGESEDETEPALAFDAFPWLSERVDWFRFEAPVGATGFSLPVAGDLRVWIDGEERDASDDHVDLETPLEEPATVIVRSEAAGAPGGARWDGLVEFETAPVEVATGDWCDLGLQEYSGIGVYRRTLAVSDLDLDLEAGDRLVLDLGDVGVSAAVLADGERVGTVFSEPYDVDLTDAATDADGEPLDDLSLEVRVANTIANHFAAETPTRYAYEGQRRSGLFGPVELRTERGVTIALED</sequence>
<dbReference type="InterPro" id="IPR053161">
    <property type="entry name" value="Ulvan_degrading_GH"/>
</dbReference>
<name>A0AAP2YZH4_9EURY</name>
<dbReference type="Proteomes" id="UP001321018">
    <property type="component" value="Unassembled WGS sequence"/>
</dbReference>
<protein>
    <submittedName>
        <fullName evidence="1">Glycosyl hydrolase</fullName>
    </submittedName>
</protein>
<dbReference type="InterPro" id="IPR017853">
    <property type="entry name" value="GH"/>
</dbReference>
<dbReference type="PANTHER" id="PTHR36848">
    <property type="entry name" value="DNA-BINDING PROTEIN (PUTATIVE SECRETED PROTEIN)-RELATED"/>
    <property type="match status" value="1"/>
</dbReference>
<dbReference type="SUPFAM" id="SSF49785">
    <property type="entry name" value="Galactose-binding domain-like"/>
    <property type="match status" value="1"/>
</dbReference>
<comment type="caution">
    <text evidence="1">The sequence shown here is derived from an EMBL/GenBank/DDBJ whole genome shotgun (WGS) entry which is preliminary data.</text>
</comment>
<proteinExistence type="predicted"/>